<feature type="region of interest" description="Disordered" evidence="1">
    <location>
        <begin position="1"/>
        <end position="31"/>
    </location>
</feature>
<gene>
    <name evidence="2" type="ORF">NDU88_000398</name>
</gene>
<evidence type="ECO:0000313" key="2">
    <source>
        <dbReference type="EMBL" id="KAJ1183580.1"/>
    </source>
</evidence>
<comment type="caution">
    <text evidence="2">The sequence shown here is derived from an EMBL/GenBank/DDBJ whole genome shotgun (WGS) entry which is preliminary data.</text>
</comment>
<proteinExistence type="predicted"/>
<reference evidence="2" key="1">
    <citation type="journal article" date="2022" name="bioRxiv">
        <title>Sequencing and chromosome-scale assembly of the giantPleurodeles waltlgenome.</title>
        <authorList>
            <person name="Brown T."/>
            <person name="Elewa A."/>
            <person name="Iarovenko S."/>
            <person name="Subramanian E."/>
            <person name="Araus A.J."/>
            <person name="Petzold A."/>
            <person name="Susuki M."/>
            <person name="Suzuki K.-i.T."/>
            <person name="Hayashi T."/>
            <person name="Toyoda A."/>
            <person name="Oliveira C."/>
            <person name="Osipova E."/>
            <person name="Leigh N.D."/>
            <person name="Simon A."/>
            <person name="Yun M.H."/>
        </authorList>
    </citation>
    <scope>NUCLEOTIDE SEQUENCE</scope>
    <source>
        <strain evidence="2">20211129_DDA</strain>
        <tissue evidence="2">Liver</tissue>
    </source>
</reference>
<accession>A0AAV7U3C7</accession>
<dbReference type="Proteomes" id="UP001066276">
    <property type="component" value="Chromosome 3_1"/>
</dbReference>
<dbReference type="EMBL" id="JANPWB010000005">
    <property type="protein sequence ID" value="KAJ1183580.1"/>
    <property type="molecule type" value="Genomic_DNA"/>
</dbReference>
<feature type="compositionally biased region" description="Basic residues" evidence="1">
    <location>
        <begin position="1"/>
        <end position="19"/>
    </location>
</feature>
<sequence length="339" mass="35649">MRSGKIRKEHPNPQKHKKCRSDVDVGNASSPLPSASVISAAPFSPAADPPSSETLNSQLAAVLTPYPCPLKPCKSSLLSYFKKKPQLELLTNGGEIKAEPGQSALMKPAVTDPSSIVCGHLTTVAQVYCRASPASPVFPQLASQIEASHSPPLEDQWAVPSPKLKHSPITISSDLSLIEGVGVPLLVASLAAPHRLAGPGGPSAGCHDPLQEHGSFLPSSPPAAQWIRSSTGGIHPMLPLKSSSGAATSSQTKFLKGELNDQSLLDLSCLQSDPLSGTGKDPNSVSPLTLTETSSAWPQLLQTLQSTVLSLNYHSDKLDVQVDLLNTLAYYLSGIDQKI</sequence>
<keyword evidence="3" id="KW-1185">Reference proteome</keyword>
<evidence type="ECO:0000256" key="1">
    <source>
        <dbReference type="SAM" id="MobiDB-lite"/>
    </source>
</evidence>
<dbReference type="AlphaFoldDB" id="A0AAV7U3C7"/>
<protein>
    <submittedName>
        <fullName evidence="2">Uncharacterized protein</fullName>
    </submittedName>
</protein>
<evidence type="ECO:0000313" key="3">
    <source>
        <dbReference type="Proteomes" id="UP001066276"/>
    </source>
</evidence>
<name>A0AAV7U3C7_PLEWA</name>
<feature type="region of interest" description="Disordered" evidence="1">
    <location>
        <begin position="199"/>
        <end position="222"/>
    </location>
</feature>
<organism evidence="2 3">
    <name type="scientific">Pleurodeles waltl</name>
    <name type="common">Iberian ribbed newt</name>
    <dbReference type="NCBI Taxonomy" id="8319"/>
    <lineage>
        <taxon>Eukaryota</taxon>
        <taxon>Metazoa</taxon>
        <taxon>Chordata</taxon>
        <taxon>Craniata</taxon>
        <taxon>Vertebrata</taxon>
        <taxon>Euteleostomi</taxon>
        <taxon>Amphibia</taxon>
        <taxon>Batrachia</taxon>
        <taxon>Caudata</taxon>
        <taxon>Salamandroidea</taxon>
        <taxon>Salamandridae</taxon>
        <taxon>Pleurodelinae</taxon>
        <taxon>Pleurodeles</taxon>
    </lineage>
</organism>